<evidence type="ECO:0000256" key="1">
    <source>
        <dbReference type="ARBA" id="ARBA00022490"/>
    </source>
</evidence>
<sequence>ETDLSGLDENIAFKRLYTSGCGKGIIFYSAGDLINRNKLSEGLKVEASKITEAMANFTQSSEEFKKTGGVHSAALCNKEGGVLNFKDDIGRHNAVDKVIGTALLNKINFEDKFVLLSGRISSEIFFKLKKCGISIIASISAPTNQAVKMAKEMNLTLIGFVRGRRMNVYSAEARIVIQAL</sequence>
<organism evidence="3 4">
    <name type="scientific">candidate division WOR-1 bacterium RIFOXYB2_FULL_36_35</name>
    <dbReference type="NCBI Taxonomy" id="1802578"/>
    <lineage>
        <taxon>Bacteria</taxon>
        <taxon>Bacillati</taxon>
        <taxon>Saganbacteria</taxon>
    </lineage>
</organism>
<evidence type="ECO:0000313" key="3">
    <source>
        <dbReference type="EMBL" id="OGC16430.1"/>
    </source>
</evidence>
<protein>
    <submittedName>
        <fullName evidence="3">Formate dehydrogenase family accessory protein FdhD</fullName>
    </submittedName>
</protein>
<evidence type="ECO:0000313" key="4">
    <source>
        <dbReference type="Proteomes" id="UP000177905"/>
    </source>
</evidence>
<proteinExistence type="predicted"/>
<dbReference type="SUPFAM" id="SSF53927">
    <property type="entry name" value="Cytidine deaminase-like"/>
    <property type="match status" value="1"/>
</dbReference>
<dbReference type="Pfam" id="PF02634">
    <property type="entry name" value="FdhD-NarQ"/>
    <property type="match status" value="1"/>
</dbReference>
<dbReference type="GO" id="GO:0006777">
    <property type="term" value="P:Mo-molybdopterin cofactor biosynthetic process"/>
    <property type="evidence" value="ECO:0007669"/>
    <property type="project" value="UniProtKB-KW"/>
</dbReference>
<dbReference type="GO" id="GO:0016783">
    <property type="term" value="F:sulfurtransferase activity"/>
    <property type="evidence" value="ECO:0007669"/>
    <property type="project" value="InterPro"/>
</dbReference>
<feature type="non-terminal residue" evidence="3">
    <location>
        <position position="1"/>
    </location>
</feature>
<keyword evidence="2" id="KW-0501">Molybdenum cofactor biosynthesis</keyword>
<dbReference type="PANTHER" id="PTHR30592">
    <property type="entry name" value="FORMATE DEHYDROGENASE"/>
    <property type="match status" value="1"/>
</dbReference>
<dbReference type="Gene3D" id="3.40.140.10">
    <property type="entry name" value="Cytidine Deaminase, domain 2"/>
    <property type="match status" value="1"/>
</dbReference>
<dbReference type="Proteomes" id="UP000177905">
    <property type="component" value="Unassembled WGS sequence"/>
</dbReference>
<dbReference type="NCBIfam" id="TIGR00129">
    <property type="entry name" value="fdhD_narQ"/>
    <property type="match status" value="1"/>
</dbReference>
<gene>
    <name evidence="3" type="ORF">A2290_02265</name>
</gene>
<name>A0A1F4S7N8_UNCSA</name>
<dbReference type="PANTHER" id="PTHR30592:SF1">
    <property type="entry name" value="SULFUR CARRIER PROTEIN FDHD"/>
    <property type="match status" value="1"/>
</dbReference>
<dbReference type="InterPro" id="IPR003786">
    <property type="entry name" value="FdhD"/>
</dbReference>
<evidence type="ECO:0000256" key="2">
    <source>
        <dbReference type="ARBA" id="ARBA00023150"/>
    </source>
</evidence>
<reference evidence="3 4" key="1">
    <citation type="journal article" date="2016" name="Nat. Commun.">
        <title>Thousands of microbial genomes shed light on interconnected biogeochemical processes in an aquifer system.</title>
        <authorList>
            <person name="Anantharaman K."/>
            <person name="Brown C.T."/>
            <person name="Hug L.A."/>
            <person name="Sharon I."/>
            <person name="Castelle C.J."/>
            <person name="Probst A.J."/>
            <person name="Thomas B.C."/>
            <person name="Singh A."/>
            <person name="Wilkins M.J."/>
            <person name="Karaoz U."/>
            <person name="Brodie E.L."/>
            <person name="Williams K.H."/>
            <person name="Hubbard S.S."/>
            <person name="Banfield J.F."/>
        </authorList>
    </citation>
    <scope>NUCLEOTIDE SEQUENCE [LARGE SCALE GENOMIC DNA]</scope>
</reference>
<accession>A0A1F4S7N8</accession>
<dbReference type="AlphaFoldDB" id="A0A1F4S7N8"/>
<dbReference type="InterPro" id="IPR016193">
    <property type="entry name" value="Cytidine_deaminase-like"/>
</dbReference>
<dbReference type="EMBL" id="MEUA01000009">
    <property type="protein sequence ID" value="OGC16430.1"/>
    <property type="molecule type" value="Genomic_DNA"/>
</dbReference>
<comment type="caution">
    <text evidence="3">The sequence shown here is derived from an EMBL/GenBank/DDBJ whole genome shotgun (WGS) entry which is preliminary data.</text>
</comment>
<keyword evidence="1" id="KW-0963">Cytoplasm</keyword>